<evidence type="ECO:0000256" key="2">
    <source>
        <dbReference type="ARBA" id="ARBA00061659"/>
    </source>
</evidence>
<comment type="similarity">
    <text evidence="2">Belongs to the PPR family. PCMP-E subfamily.</text>
</comment>
<feature type="repeat" description="PPR" evidence="3">
    <location>
        <begin position="352"/>
        <end position="386"/>
    </location>
</feature>
<dbReference type="PANTHER" id="PTHR47926:SF433">
    <property type="entry name" value="PENTATRICOPEPTIDE REPEAT-CONTAINING PROTEIN"/>
    <property type="match status" value="1"/>
</dbReference>
<dbReference type="Pfam" id="PF01535">
    <property type="entry name" value="PPR"/>
    <property type="match status" value="5"/>
</dbReference>
<name>A0A1D1XCH4_9ARAE</name>
<dbReference type="Gene3D" id="1.25.40.10">
    <property type="entry name" value="Tetratricopeptide repeat domain"/>
    <property type="match status" value="5"/>
</dbReference>
<dbReference type="InterPro" id="IPR002885">
    <property type="entry name" value="PPR_rpt"/>
</dbReference>
<keyword evidence="1" id="KW-0677">Repeat</keyword>
<dbReference type="InterPro" id="IPR011990">
    <property type="entry name" value="TPR-like_helical_dom_sf"/>
</dbReference>
<protein>
    <submittedName>
        <fullName evidence="4">Pentatricopeptide repeat-containing protein At4g02750</fullName>
    </submittedName>
</protein>
<dbReference type="PANTHER" id="PTHR47926">
    <property type="entry name" value="PENTATRICOPEPTIDE REPEAT-CONTAINING PROTEIN"/>
    <property type="match status" value="1"/>
</dbReference>
<dbReference type="FunFam" id="1.25.40.10:FF:000212">
    <property type="entry name" value="Pentatricopeptide repeat-containing protein At2g03380, mitochondrial"/>
    <property type="match status" value="1"/>
</dbReference>
<dbReference type="PROSITE" id="PS51375">
    <property type="entry name" value="PPR"/>
    <property type="match status" value="3"/>
</dbReference>
<dbReference type="NCBIfam" id="TIGR00756">
    <property type="entry name" value="PPR"/>
    <property type="match status" value="5"/>
</dbReference>
<feature type="repeat" description="PPR" evidence="3">
    <location>
        <begin position="54"/>
        <end position="88"/>
    </location>
</feature>
<dbReference type="InterPro" id="IPR046960">
    <property type="entry name" value="PPR_At4g14850-like_plant"/>
</dbReference>
<gene>
    <name evidence="4" type="primary">PCMP-H24_20</name>
    <name evidence="4" type="ORF">g.53815</name>
</gene>
<evidence type="ECO:0000313" key="4">
    <source>
        <dbReference type="EMBL" id="JAT40133.1"/>
    </source>
</evidence>
<dbReference type="GO" id="GO:0009451">
    <property type="term" value="P:RNA modification"/>
    <property type="evidence" value="ECO:0007669"/>
    <property type="project" value="InterPro"/>
</dbReference>
<feature type="repeat" description="PPR" evidence="3">
    <location>
        <begin position="219"/>
        <end position="253"/>
    </location>
</feature>
<sequence>HGPGFSFGTVMRHSTARLASQPSPLNAAINGYIRDGRLADARKLFDESDPGRRDVATWNSMMAGHVRAGQLAAARALFEGMPQRDAVSWNTMLASLRRAGDPGGALRHLVGMGRAGVRPTGSTMATAIPAAAETGAPQRHVPQLHGVVVRSLALSSNTFVGTALVGGYAVVGDPAALRRAFDEMPAKNAVSWALLVNGLMGMGCVVEALRAFDAVPVKSTSAWNVVVNGYIRNGDIKQAHRLFDRMPARNVVSWSSLINGYVQSGMFTLAFYLFVEMLRTSDIPPNQFTYSAILGACTGSSSLLLGELVHSSILKCGLPPDVVLQSSLVEMYAKCGHVEAAICIFESIERNNLVSWNSIIGCCARHGLCSRALGEFERMKVAGVAPDHITFICVLTACVHGGLVEEGERQFELMQGEFGIRPRMEHYACMVDLFGRAGQLEKAEQLISEMPFEPDVVVLGALSSACGLHSSLEHGLPAAKLMGRLEGEHPAIQTMLMRAYGDRGLWNKVQEMKERMERLGRRKRKGASRIEST</sequence>
<dbReference type="EMBL" id="GDJX01027803">
    <property type="protein sequence ID" value="JAT40133.1"/>
    <property type="molecule type" value="Transcribed_RNA"/>
</dbReference>
<dbReference type="AlphaFoldDB" id="A0A1D1XCH4"/>
<organism evidence="4">
    <name type="scientific">Anthurium amnicola</name>
    <dbReference type="NCBI Taxonomy" id="1678845"/>
    <lineage>
        <taxon>Eukaryota</taxon>
        <taxon>Viridiplantae</taxon>
        <taxon>Streptophyta</taxon>
        <taxon>Embryophyta</taxon>
        <taxon>Tracheophyta</taxon>
        <taxon>Spermatophyta</taxon>
        <taxon>Magnoliopsida</taxon>
        <taxon>Liliopsida</taxon>
        <taxon>Araceae</taxon>
        <taxon>Pothoideae</taxon>
        <taxon>Potheae</taxon>
        <taxon>Anthurium</taxon>
    </lineage>
</organism>
<dbReference type="GO" id="GO:0003723">
    <property type="term" value="F:RNA binding"/>
    <property type="evidence" value="ECO:0007669"/>
    <property type="project" value="InterPro"/>
</dbReference>
<dbReference type="Pfam" id="PF13041">
    <property type="entry name" value="PPR_2"/>
    <property type="match status" value="2"/>
</dbReference>
<reference evidence="4" key="1">
    <citation type="submission" date="2015-07" db="EMBL/GenBank/DDBJ databases">
        <title>Transcriptome Assembly of Anthurium amnicola.</title>
        <authorList>
            <person name="Suzuki J."/>
        </authorList>
    </citation>
    <scope>NUCLEOTIDE SEQUENCE</scope>
</reference>
<proteinExistence type="inferred from homology"/>
<feature type="non-terminal residue" evidence="4">
    <location>
        <position position="1"/>
    </location>
</feature>
<evidence type="ECO:0000256" key="3">
    <source>
        <dbReference type="PROSITE-ProRule" id="PRU00708"/>
    </source>
</evidence>
<accession>A0A1D1XCH4</accession>
<evidence type="ECO:0000256" key="1">
    <source>
        <dbReference type="ARBA" id="ARBA00022737"/>
    </source>
</evidence>